<feature type="region of interest" description="Disordered" evidence="1">
    <location>
        <begin position="424"/>
        <end position="444"/>
    </location>
</feature>
<feature type="compositionally biased region" description="Polar residues" evidence="1">
    <location>
        <begin position="424"/>
        <end position="434"/>
    </location>
</feature>
<feature type="compositionally biased region" description="Polar residues" evidence="1">
    <location>
        <begin position="571"/>
        <end position="602"/>
    </location>
</feature>
<feature type="compositionally biased region" description="Low complexity" evidence="1">
    <location>
        <begin position="142"/>
        <end position="156"/>
    </location>
</feature>
<feature type="compositionally biased region" description="Polar residues" evidence="1">
    <location>
        <begin position="103"/>
        <end position="114"/>
    </location>
</feature>
<feature type="region of interest" description="Disordered" evidence="1">
    <location>
        <begin position="567"/>
        <end position="603"/>
    </location>
</feature>
<name>A0A0H5R552_9EUKA</name>
<evidence type="ECO:0000256" key="1">
    <source>
        <dbReference type="SAM" id="MobiDB-lite"/>
    </source>
</evidence>
<evidence type="ECO:0000313" key="2">
    <source>
        <dbReference type="EMBL" id="CRZ08932.1"/>
    </source>
</evidence>
<feature type="region of interest" description="Disordered" evidence="1">
    <location>
        <begin position="634"/>
        <end position="658"/>
    </location>
</feature>
<proteinExistence type="predicted"/>
<feature type="region of interest" description="Disordered" evidence="1">
    <location>
        <begin position="103"/>
        <end position="156"/>
    </location>
</feature>
<dbReference type="EMBL" id="HACM01008490">
    <property type="protein sequence ID" value="CRZ08932.1"/>
    <property type="molecule type" value="Transcribed_RNA"/>
</dbReference>
<dbReference type="AlphaFoldDB" id="A0A0H5R552"/>
<accession>A0A0H5R552</accession>
<sequence length="669" mass="71942">DATSHLLLTMESTVSFVKEHGQRAGVNEADPSQVSYIMEKENANAVSECPEEDDRSKSETDLDIPIGQIMQGHCQKEGAHHIDTQGVETTESNDANSFTRYTDQAGQDESQCSPESEDKDVAGRTTVSDGSVPHEEITMTDSVAQSESNASSVSFSNDLKTETEQFEGSSFCAQPVEVDQKCENVEPADNPTSDQLTEVEPERIMDQPLETLETEKEQKFHGTSVLSVHEAEQNSDIVDELNALSIVQIAEEHPQEEVCDDSISPSESVNVDGVHNQNNQCLEGFKAASSIAAMEGRSQEEDNADCNQADSPTESEIIEQVQDNSVSVIQSMKDEQGQKFDTSLSVAQDNSPSVIDFLKDGPIPTGNSSSVAQVESLSAIESLEVGHGQNATDCLSVVKKNSVSAFDSVEDGQLEKVDDLPSFTASSQVEPQQQTDRDSTACHESVDNEEIQINATLQIETTDDDEETYESDVQDAIVAEIVEDVNHADHKVFQAYEANPGPDSAKSAVSYSFSRPGSVETFRTCHQDEITYDNETEHIQSTYACEPVETEYQNVEEQAHIGMSVPDAAEATSSLKETNDQATSSDVAGNAESTDSCCTAGSASPKPVNDAVIESAESALCPGDISDVDTAANESVDGAHSDPVAISTPTGETAVPVATEKPRPFCSLM</sequence>
<protein>
    <submittedName>
        <fullName evidence="2">Uncharacterized protein</fullName>
    </submittedName>
</protein>
<reference evidence="2" key="1">
    <citation type="submission" date="2015-04" db="EMBL/GenBank/DDBJ databases">
        <title>The genome sequence of the plant pathogenic Rhizarian Plasmodiophora brassicae reveals insights in its biotrophic life cycle and the origin of chitin synthesis.</title>
        <authorList>
            <person name="Schwelm A."/>
            <person name="Fogelqvist J."/>
            <person name="Knaust A."/>
            <person name="Julke S."/>
            <person name="Lilja T."/>
            <person name="Dhandapani V."/>
            <person name="Bonilla-Rosso G."/>
            <person name="Karlsson M."/>
            <person name="Shevchenko A."/>
            <person name="Choi S.R."/>
            <person name="Kim H.G."/>
            <person name="Park J.Y."/>
            <person name="Lim Y.P."/>
            <person name="Ludwig-Muller J."/>
            <person name="Dixelius C."/>
        </authorList>
    </citation>
    <scope>NUCLEOTIDE SEQUENCE</scope>
    <source>
        <tissue evidence="2">Potato root galls</tissue>
    </source>
</reference>
<organism evidence="2">
    <name type="scientific">Spongospora subterranea</name>
    <dbReference type="NCBI Taxonomy" id="70186"/>
    <lineage>
        <taxon>Eukaryota</taxon>
        <taxon>Sar</taxon>
        <taxon>Rhizaria</taxon>
        <taxon>Endomyxa</taxon>
        <taxon>Phytomyxea</taxon>
        <taxon>Plasmodiophorida</taxon>
        <taxon>Plasmodiophoridae</taxon>
        <taxon>Spongospora</taxon>
    </lineage>
</organism>
<feature type="non-terminal residue" evidence="2">
    <location>
        <position position="1"/>
    </location>
</feature>
<feature type="compositionally biased region" description="Basic and acidic residues" evidence="1">
    <location>
        <begin position="435"/>
        <end position="444"/>
    </location>
</feature>